<dbReference type="EMBL" id="WNXQ01000001">
    <property type="protein sequence ID" value="MWB76770.1"/>
    <property type="molecule type" value="Genomic_DNA"/>
</dbReference>
<proteinExistence type="predicted"/>
<name>A0A844WBR1_9RHOB</name>
<evidence type="ECO:0008006" key="3">
    <source>
        <dbReference type="Google" id="ProtNLM"/>
    </source>
</evidence>
<accession>A0A844WBR1</accession>
<dbReference type="Proteomes" id="UP000443843">
    <property type="component" value="Unassembled WGS sequence"/>
</dbReference>
<keyword evidence="2" id="KW-1185">Reference proteome</keyword>
<protein>
    <recommendedName>
        <fullName evidence="3">Methyltransferase domain-containing protein</fullName>
    </recommendedName>
</protein>
<evidence type="ECO:0000313" key="1">
    <source>
        <dbReference type="EMBL" id="MWB76770.1"/>
    </source>
</evidence>
<dbReference type="AlphaFoldDB" id="A0A844WBR1"/>
<dbReference type="Gene3D" id="3.40.50.150">
    <property type="entry name" value="Vaccinia Virus protein VP39"/>
    <property type="match status" value="1"/>
</dbReference>
<dbReference type="RefSeq" id="WP_160380904.1">
    <property type="nucleotide sequence ID" value="NZ_WNXQ01000001.1"/>
</dbReference>
<sequence length="289" mass="32738">MLHFTRKEKIQTIATYIDAESKRGLELGPHVDPMFRKSEGKQVKYVESRGTGALRKLMEQQGRNPDLVEEIDFILDRTKTLAELTEGERFDWAASSHVVEHIPNLIGHLREVGEVLVDDGLYAMVIPDKNFCFDCLKQTTLLGAFVEAYIEQRDKGSIQAFVDEMRYGVRPDGVKIGGWTAEQADRRLVAKRKDWIADVKALLDNGGETARDAFVHQSHFDPPVFAELIGDFIDLGLIQFEMIMLQPTYNMDFICILKKSANPGSESARGLARDIQTSYIPPTYDRNDI</sequence>
<gene>
    <name evidence="1" type="ORF">GLS40_01890</name>
</gene>
<evidence type="ECO:0000313" key="2">
    <source>
        <dbReference type="Proteomes" id="UP000443843"/>
    </source>
</evidence>
<dbReference type="InterPro" id="IPR029063">
    <property type="entry name" value="SAM-dependent_MTases_sf"/>
</dbReference>
<dbReference type="SUPFAM" id="SSF53335">
    <property type="entry name" value="S-adenosyl-L-methionine-dependent methyltransferases"/>
    <property type="match status" value="1"/>
</dbReference>
<reference evidence="1 2" key="1">
    <citation type="submission" date="2019-11" db="EMBL/GenBank/DDBJ databases">
        <title>Pseudooceanicola pacifica sp. nov., isolated from deep-sea sediment of the Pacific Ocean.</title>
        <authorList>
            <person name="Lyu L."/>
        </authorList>
    </citation>
    <scope>NUCLEOTIDE SEQUENCE [LARGE SCALE GENOMIC DNA]</scope>
    <source>
        <strain evidence="1 2">216_PA32_1</strain>
    </source>
</reference>
<organism evidence="1 2">
    <name type="scientific">Pseudooceanicola pacificus</name>
    <dbReference type="NCBI Taxonomy" id="2676438"/>
    <lineage>
        <taxon>Bacteria</taxon>
        <taxon>Pseudomonadati</taxon>
        <taxon>Pseudomonadota</taxon>
        <taxon>Alphaproteobacteria</taxon>
        <taxon>Rhodobacterales</taxon>
        <taxon>Paracoccaceae</taxon>
        <taxon>Pseudooceanicola</taxon>
    </lineage>
</organism>
<comment type="caution">
    <text evidence="1">The sequence shown here is derived from an EMBL/GenBank/DDBJ whole genome shotgun (WGS) entry which is preliminary data.</text>
</comment>